<accession>A0A3D9BZQ8</accession>
<organism evidence="1 2">
    <name type="scientific">Chryseobacterium pennae</name>
    <dbReference type="NCBI Taxonomy" id="2258962"/>
    <lineage>
        <taxon>Bacteria</taxon>
        <taxon>Pseudomonadati</taxon>
        <taxon>Bacteroidota</taxon>
        <taxon>Flavobacteriia</taxon>
        <taxon>Flavobacteriales</taxon>
        <taxon>Weeksellaceae</taxon>
        <taxon>Chryseobacterium group</taxon>
        <taxon>Chryseobacterium</taxon>
    </lineage>
</organism>
<dbReference type="Proteomes" id="UP000256686">
    <property type="component" value="Unassembled WGS sequence"/>
</dbReference>
<dbReference type="Gene3D" id="2.180.10.10">
    <property type="entry name" value="RHS repeat-associated core"/>
    <property type="match status" value="1"/>
</dbReference>
<evidence type="ECO:0000313" key="2">
    <source>
        <dbReference type="Proteomes" id="UP000256686"/>
    </source>
</evidence>
<comment type="caution">
    <text evidence="1">The sequence shown here is derived from an EMBL/GenBank/DDBJ whole genome shotgun (WGS) entry which is preliminary data.</text>
</comment>
<keyword evidence="2" id="KW-1185">Reference proteome</keyword>
<dbReference type="RefSeq" id="WP_133297842.1">
    <property type="nucleotide sequence ID" value="NZ_QNVT01000063.1"/>
</dbReference>
<dbReference type="NCBIfam" id="TIGR03696">
    <property type="entry name" value="Rhs_assc_core"/>
    <property type="match status" value="1"/>
</dbReference>
<dbReference type="PANTHER" id="PTHR32305:SF15">
    <property type="entry name" value="PROTEIN RHSA-RELATED"/>
    <property type="match status" value="1"/>
</dbReference>
<dbReference type="PANTHER" id="PTHR32305">
    <property type="match status" value="1"/>
</dbReference>
<sequence>LKRYTYDYYADNKLKFGHYSEPWATAPQNSFYSEYIIYDLNGNITQLYRNAKNSTTGVAMQIDDLTYSYAGNRLQTVTDGTQNNAGYEGGGNIIEYDLNGSMTSMKDKGITSIAYNFLNLPDKMIMLQSGVGLTYLYGANGTKLQKVNSTYECGIVDCYTVNAVSDYLDGFQYMSTSISRGNGGDTELLSKSREMSKAMEIQAYTLNDTIVPATARGSLGQTKNPNLSFFPTAEGYYDYQKDQYIYQYKDHLGNVRISFGRNSAGALEITDANDYYPFGMNHLNTGNTFFGQGTYKNYKYNGKELQETGMYDYGARFYMPDIGRWGVVDPLAETSRRWSTYTYAYNNPIRFIDPDGMENKDIHLLGNLADKALEQLNANSSLAMTKDSNGKLDTTQLSKSAYNKLSDTDKVLYDGIKNSPNTDSRIYAENNNITPDGGLIPGGSFGGANYDSATKISTGTQYTNPEVLGNAESFTGTQKGTGMTHEVVENVLITRESLKTKSDVSTSTFLNPSPVFNKFHDQTRAMMPYDNIAISARTRNETTGRKYYEGFAGKIDVNGKVQKLPLYKVYADDKRLKR</sequence>
<evidence type="ECO:0000313" key="1">
    <source>
        <dbReference type="EMBL" id="REC59043.1"/>
    </source>
</evidence>
<reference evidence="2" key="1">
    <citation type="submission" date="2018-06" db="EMBL/GenBank/DDBJ databases">
        <authorList>
            <person name="Lum Nde A."/>
            <person name="Hugo C."/>
        </authorList>
    </citation>
    <scope>NUCLEOTIDE SEQUENCE [LARGE SCALE GENOMIC DNA]</scope>
    <source>
        <strain evidence="2">1_F178</strain>
    </source>
</reference>
<evidence type="ECO:0008006" key="3">
    <source>
        <dbReference type="Google" id="ProtNLM"/>
    </source>
</evidence>
<dbReference type="AlphaFoldDB" id="A0A3D9BZQ8"/>
<gene>
    <name evidence="1" type="ORF">DRF65_28110</name>
</gene>
<dbReference type="InterPro" id="IPR022385">
    <property type="entry name" value="Rhs_assc_core"/>
</dbReference>
<name>A0A3D9BZQ8_9FLAO</name>
<dbReference type="InterPro" id="IPR050708">
    <property type="entry name" value="T6SS_VgrG/RHS"/>
</dbReference>
<proteinExistence type="predicted"/>
<feature type="non-terminal residue" evidence="1">
    <location>
        <position position="1"/>
    </location>
</feature>
<protein>
    <recommendedName>
        <fullName evidence="3">RHS repeat-associated core domain-containing protein</fullName>
    </recommendedName>
</protein>
<dbReference type="EMBL" id="QNVT01000063">
    <property type="protein sequence ID" value="REC59043.1"/>
    <property type="molecule type" value="Genomic_DNA"/>
</dbReference>